<evidence type="ECO:0000256" key="3">
    <source>
        <dbReference type="ARBA" id="ARBA00022448"/>
    </source>
</evidence>
<feature type="transmembrane region" description="Helical" evidence="9">
    <location>
        <begin position="95"/>
        <end position="120"/>
    </location>
</feature>
<dbReference type="Pfam" id="PF00664">
    <property type="entry name" value="ABC_membrane"/>
    <property type="match status" value="2"/>
</dbReference>
<dbReference type="EMBL" id="WTPW01000162">
    <property type="protein sequence ID" value="KAF0540792.1"/>
    <property type="molecule type" value="Genomic_DNA"/>
</dbReference>
<evidence type="ECO:0000313" key="13">
    <source>
        <dbReference type="Proteomes" id="UP000439903"/>
    </source>
</evidence>
<dbReference type="OrthoDB" id="6500128at2759"/>
<dbReference type="Gene3D" id="1.20.1560.10">
    <property type="entry name" value="ABC transporter type 1, transmembrane domain"/>
    <property type="match status" value="2"/>
</dbReference>
<keyword evidence="5" id="KW-0547">Nucleotide-binding</keyword>
<organism evidence="12 13">
    <name type="scientific">Gigaspora margarita</name>
    <dbReference type="NCBI Taxonomy" id="4874"/>
    <lineage>
        <taxon>Eukaryota</taxon>
        <taxon>Fungi</taxon>
        <taxon>Fungi incertae sedis</taxon>
        <taxon>Mucoromycota</taxon>
        <taxon>Glomeromycotina</taxon>
        <taxon>Glomeromycetes</taxon>
        <taxon>Diversisporales</taxon>
        <taxon>Gigasporaceae</taxon>
        <taxon>Gigaspora</taxon>
    </lineage>
</organism>
<feature type="domain" description="ABC transporter" evidence="10">
    <location>
        <begin position="485"/>
        <end position="705"/>
    </location>
</feature>
<evidence type="ECO:0000256" key="1">
    <source>
        <dbReference type="ARBA" id="ARBA00004141"/>
    </source>
</evidence>
<feature type="domain" description="ABC transmembrane type-1" evidence="11">
    <location>
        <begin position="771"/>
        <end position="1046"/>
    </location>
</feature>
<dbReference type="GO" id="GO:0016887">
    <property type="term" value="F:ATP hydrolysis activity"/>
    <property type="evidence" value="ECO:0007669"/>
    <property type="project" value="InterPro"/>
</dbReference>
<keyword evidence="4 9" id="KW-0812">Transmembrane</keyword>
<dbReference type="FunFam" id="1.20.1560.10:FF:000010">
    <property type="entry name" value="Multidrug resistance-associated ABC transporter"/>
    <property type="match status" value="1"/>
</dbReference>
<evidence type="ECO:0000256" key="4">
    <source>
        <dbReference type="ARBA" id="ARBA00022692"/>
    </source>
</evidence>
<dbReference type="CDD" id="cd18597">
    <property type="entry name" value="ABC_6TM_YOR1_D1_like"/>
    <property type="match status" value="1"/>
</dbReference>
<comment type="subcellular location">
    <subcellularLocation>
        <location evidence="1">Membrane</location>
        <topology evidence="1">Multi-pass membrane protein</topology>
    </subcellularLocation>
</comment>
<proteinExistence type="inferred from homology"/>
<keyword evidence="7 9" id="KW-1133">Transmembrane helix</keyword>
<name>A0A8H4ERN9_GIGMA</name>
<evidence type="ECO:0000313" key="12">
    <source>
        <dbReference type="EMBL" id="KAF0540792.1"/>
    </source>
</evidence>
<dbReference type="InterPro" id="IPR017871">
    <property type="entry name" value="ABC_transporter-like_CS"/>
</dbReference>
<dbReference type="Proteomes" id="UP000439903">
    <property type="component" value="Unassembled WGS sequence"/>
</dbReference>
<evidence type="ECO:0000256" key="8">
    <source>
        <dbReference type="ARBA" id="ARBA00023136"/>
    </source>
</evidence>
<feature type="transmembrane region" description="Helical" evidence="9">
    <location>
        <begin position="996"/>
        <end position="1013"/>
    </location>
</feature>
<keyword evidence="6" id="KW-0067">ATP-binding</keyword>
<dbReference type="Gene3D" id="3.40.50.300">
    <property type="entry name" value="P-loop containing nucleotide triphosphate hydrolases"/>
    <property type="match status" value="2"/>
</dbReference>
<dbReference type="SUPFAM" id="SSF90123">
    <property type="entry name" value="ABC transporter transmembrane region"/>
    <property type="match status" value="2"/>
</dbReference>
<reference evidence="12 13" key="1">
    <citation type="journal article" date="2019" name="Environ. Microbiol.">
        <title>At the nexus of three kingdoms: the genome of the mycorrhizal fungus Gigaspora margarita provides insights into plant, endobacterial and fungal interactions.</title>
        <authorList>
            <person name="Venice F."/>
            <person name="Ghignone S."/>
            <person name="Salvioli di Fossalunga A."/>
            <person name="Amselem J."/>
            <person name="Novero M."/>
            <person name="Xianan X."/>
            <person name="Sedzielewska Toro K."/>
            <person name="Morin E."/>
            <person name="Lipzen A."/>
            <person name="Grigoriev I.V."/>
            <person name="Henrissat B."/>
            <person name="Martin F.M."/>
            <person name="Bonfante P."/>
        </authorList>
    </citation>
    <scope>NUCLEOTIDE SEQUENCE [LARGE SCALE GENOMIC DNA]</scope>
    <source>
        <strain evidence="12 13">BEG34</strain>
    </source>
</reference>
<dbReference type="Pfam" id="PF00005">
    <property type="entry name" value="ABC_tran"/>
    <property type="match status" value="2"/>
</dbReference>
<keyword evidence="13" id="KW-1185">Reference proteome</keyword>
<evidence type="ECO:0000256" key="6">
    <source>
        <dbReference type="ARBA" id="ARBA00022840"/>
    </source>
</evidence>
<evidence type="ECO:0000256" key="9">
    <source>
        <dbReference type="SAM" id="Phobius"/>
    </source>
</evidence>
<dbReference type="GO" id="GO:0140359">
    <property type="term" value="F:ABC-type transporter activity"/>
    <property type="evidence" value="ECO:0007669"/>
    <property type="project" value="InterPro"/>
</dbReference>
<keyword evidence="8 9" id="KW-0472">Membrane</keyword>
<feature type="transmembrane region" description="Helical" evidence="9">
    <location>
        <begin position="216"/>
        <end position="239"/>
    </location>
</feature>
<dbReference type="GO" id="GO:0016020">
    <property type="term" value="C:membrane"/>
    <property type="evidence" value="ECO:0007669"/>
    <property type="project" value="UniProtKB-SubCell"/>
</dbReference>
<dbReference type="SMART" id="SM00382">
    <property type="entry name" value="AAA"/>
    <property type="match status" value="2"/>
</dbReference>
<evidence type="ECO:0000256" key="7">
    <source>
        <dbReference type="ARBA" id="ARBA00022989"/>
    </source>
</evidence>
<feature type="transmembrane region" description="Helical" evidence="9">
    <location>
        <begin position="245"/>
        <end position="267"/>
    </location>
</feature>
<feature type="transmembrane region" description="Helical" evidence="9">
    <location>
        <begin position="809"/>
        <end position="832"/>
    </location>
</feature>
<dbReference type="InterPro" id="IPR036640">
    <property type="entry name" value="ABC1_TM_sf"/>
</dbReference>
<evidence type="ECO:0000256" key="2">
    <source>
        <dbReference type="ARBA" id="ARBA00009726"/>
    </source>
</evidence>
<dbReference type="InterPro" id="IPR003439">
    <property type="entry name" value="ABC_transporter-like_ATP-bd"/>
</dbReference>
<feature type="transmembrane region" description="Helical" evidence="9">
    <location>
        <begin position="905"/>
        <end position="923"/>
    </location>
</feature>
<dbReference type="InterPro" id="IPR003593">
    <property type="entry name" value="AAA+_ATPase"/>
</dbReference>
<sequence>MIPENPSPPRTNAEIPEAKANLFSIFTFWWANDLISLGYKRHLEKDDLYVLNDERTAKILTDKFEIEWQKETQKIAIGKKPSLLKALYRVLWVKFCLAGVCRFVGDILIVTSPFILRFILKFVADAYYANFNNGVQPPAHVGYTLIVIMFLMQMSATISQNLYFYLGMETGILSRTILITAIYRKALVLSGKARGLFTNGKITNLMSTDTTRIDFVCGYFHMIWTVPIQICLSLIFLIYNIGPSAIAGFALLLLMGPIQGKVISLLARTRAKAVVITDERVKLIQEILLGIRAIKYYAWEDSFEDALNKLRNQEISFVRFLIIFRASVVGVLVVIPIFASVLSFTIFSLTGGNLNAEIAFSSVALFYILRIPLSFLQLTISSAADAYVSINRINDFLLADELTILPGINPDEKNAIKVMDGDFIWETDSSNEIIDKSNEKMKKEKSKYYRNDDNDEIDFPTDFDYEKVSSSIDDISDISTTSTPIEYLENSPLLFLKSHLRKINISIPRGKLIAIVGPVGSGKSSLLSALIGEMKRIKGEVIFGGNVGYCPQTAWIQNATLRDNITFGLPFNYEKYQQVIKDCCLEPDLRVLPSGDLTEIGEKGINLSGGQKQRVNLARAVYYNADIILLDDPLSAVDAHVGRYLFTNCIKGALVKKTRLLVTHHLHYLPQVDYIICMEDGEIAEQGTYEELMTNRKNFSKLIAEYGKAESDSKIKENEELTLDIKENKKGQTVVLSKGIMSIEEQYIGAVNYKVYLTYIRNAGGFLLLPVIIPLLAMMQVAYIGNSLWLSFWINKTFDLSIEHYIGIYWAWGIAIVIFHILGIATICYCCINASKNLHNNAIKRVLRAPTNFFDTTPLGRIINRFSKDTDTCDNLLTDSFRIFFLAISTIIAIFILTIMVFNWFIVPLVPLIILYYLVLHYYQPSNRQLKRLDSVLRSSLYAHFSETLTGLPTIRAYRVQKKFLRNNEMFLNIENRAYFLYISVQRWLSVRLETISNILIFFASLFAIIFRLNVVPSITGLVLAYVLQITQSFNLLVNQISKLETDMNSVERLVYYCDNLEEEAENIVLKNRPSSKWPAHGEIHIKNLEIKYGPDSPLVLKGISVDIKAAEKIGIVGRTGCGKSTLAKSFFRFIEATSGSIVIDDVDISTIGLKDLRSNITIIPQDPVLFNGTIRSNLDPFNKHSDLELWNALYRVHLIKTVNYTSEKEEAEKLEVVNSILNQNYGKQEPIMLDSPIKENGSNFSQGQQQLIAIGRALVQHSKLIIMDEATASVDFKTDNLIQTTIREVFKDSTVITIAHRLRTVADYDRILVMDDGNVVEFDIPYLLMQKSGGLFRELCERSGEFAKLIEIAKQKYESILVTDSFF</sequence>
<dbReference type="FunFam" id="1.20.1560.10:FF:000006">
    <property type="entry name" value="ATP-binding cassette, sub-family C (CFTR/MRP), member 9"/>
    <property type="match status" value="1"/>
</dbReference>
<dbReference type="PANTHER" id="PTHR24223">
    <property type="entry name" value="ATP-BINDING CASSETTE SUB-FAMILY C"/>
    <property type="match status" value="1"/>
</dbReference>
<dbReference type="CDD" id="cd03250">
    <property type="entry name" value="ABCC_MRP_domain1"/>
    <property type="match status" value="1"/>
</dbReference>
<dbReference type="InterPro" id="IPR027417">
    <property type="entry name" value="P-loop_NTPase"/>
</dbReference>
<dbReference type="InterPro" id="IPR011527">
    <property type="entry name" value="ABC1_TM_dom"/>
</dbReference>
<gene>
    <name evidence="12" type="ORF">F8M41_006261</name>
</gene>
<evidence type="ECO:0000259" key="10">
    <source>
        <dbReference type="PROSITE" id="PS50893"/>
    </source>
</evidence>
<feature type="transmembrane region" description="Helical" evidence="9">
    <location>
        <begin position="317"/>
        <end position="338"/>
    </location>
</feature>
<comment type="caution">
    <text evidence="12">The sequence shown here is derived from an EMBL/GenBank/DDBJ whole genome shotgun (WGS) entry which is preliminary data.</text>
</comment>
<dbReference type="PROSITE" id="PS50929">
    <property type="entry name" value="ABC_TM1F"/>
    <property type="match status" value="2"/>
</dbReference>
<dbReference type="InterPro" id="IPR050173">
    <property type="entry name" value="ABC_transporter_C-like"/>
</dbReference>
<dbReference type="FunFam" id="3.40.50.300:FF:000565">
    <property type="entry name" value="ABC bile acid transporter"/>
    <property type="match status" value="1"/>
</dbReference>
<dbReference type="PROSITE" id="PS50893">
    <property type="entry name" value="ABC_TRANSPORTER_2"/>
    <property type="match status" value="2"/>
</dbReference>
<keyword evidence="3" id="KW-0813">Transport</keyword>
<dbReference type="GO" id="GO:0005524">
    <property type="term" value="F:ATP binding"/>
    <property type="evidence" value="ECO:0007669"/>
    <property type="project" value="UniProtKB-KW"/>
</dbReference>
<dbReference type="PANTHER" id="PTHR24223:SF456">
    <property type="entry name" value="MULTIDRUG RESISTANCE-ASSOCIATED PROTEIN LETHAL(2)03659"/>
    <property type="match status" value="1"/>
</dbReference>
<feature type="transmembrane region" description="Helical" evidence="9">
    <location>
        <begin position="344"/>
        <end position="369"/>
    </location>
</feature>
<feature type="transmembrane region" description="Helical" evidence="9">
    <location>
        <begin position="140"/>
        <end position="166"/>
    </location>
</feature>
<comment type="similarity">
    <text evidence="2">Belongs to the ABC transporter superfamily. ABCC family. Conjugate transporter (TC 3.A.1.208) subfamily.</text>
</comment>
<protein>
    <submittedName>
        <fullName evidence="12">ABC transporter</fullName>
    </submittedName>
</protein>
<dbReference type="FunFam" id="3.40.50.300:FF:000997">
    <property type="entry name" value="Multidrug resistance-associated protein 1"/>
    <property type="match status" value="1"/>
</dbReference>
<feature type="transmembrane region" description="Helical" evidence="9">
    <location>
        <begin position="881"/>
        <end position="899"/>
    </location>
</feature>
<feature type="domain" description="ABC transmembrane type-1" evidence="11">
    <location>
        <begin position="97"/>
        <end position="385"/>
    </location>
</feature>
<dbReference type="PROSITE" id="PS00211">
    <property type="entry name" value="ABC_TRANSPORTER_1"/>
    <property type="match status" value="2"/>
</dbReference>
<evidence type="ECO:0000259" key="11">
    <source>
        <dbReference type="PROSITE" id="PS50929"/>
    </source>
</evidence>
<accession>A0A8H4ERN9</accession>
<feature type="domain" description="ABC transporter" evidence="10">
    <location>
        <begin position="1084"/>
        <end position="1342"/>
    </location>
</feature>
<feature type="transmembrane region" description="Helical" evidence="9">
    <location>
        <begin position="766"/>
        <end position="789"/>
    </location>
</feature>
<dbReference type="CDD" id="cd03244">
    <property type="entry name" value="ABCC_MRP_domain2"/>
    <property type="match status" value="1"/>
</dbReference>
<dbReference type="CDD" id="cd18606">
    <property type="entry name" value="ABC_6TM_YOR1_D2_like"/>
    <property type="match status" value="1"/>
</dbReference>
<dbReference type="SUPFAM" id="SSF52540">
    <property type="entry name" value="P-loop containing nucleoside triphosphate hydrolases"/>
    <property type="match status" value="2"/>
</dbReference>
<evidence type="ECO:0000256" key="5">
    <source>
        <dbReference type="ARBA" id="ARBA00022741"/>
    </source>
</evidence>